<gene>
    <name evidence="2" type="ORF">EDC65_4023</name>
</gene>
<evidence type="ECO:0000313" key="3">
    <source>
        <dbReference type="Proteomes" id="UP000278222"/>
    </source>
</evidence>
<dbReference type="AlphaFoldDB" id="A0A3N1L249"/>
<keyword evidence="2" id="KW-0808">Transferase</keyword>
<proteinExistence type="predicted"/>
<evidence type="ECO:0000259" key="1">
    <source>
        <dbReference type="Pfam" id="PF01425"/>
    </source>
</evidence>
<organism evidence="2 3">
    <name type="scientific">Stella humosa</name>
    <dbReference type="NCBI Taxonomy" id="94"/>
    <lineage>
        <taxon>Bacteria</taxon>
        <taxon>Pseudomonadati</taxon>
        <taxon>Pseudomonadota</taxon>
        <taxon>Alphaproteobacteria</taxon>
        <taxon>Rhodospirillales</taxon>
        <taxon>Stellaceae</taxon>
        <taxon>Stella</taxon>
    </lineage>
</organism>
<name>A0A3N1L249_9PROT</name>
<dbReference type="Proteomes" id="UP000278222">
    <property type="component" value="Unassembled WGS sequence"/>
</dbReference>
<dbReference type="RefSeq" id="WP_123692765.1">
    <property type="nucleotide sequence ID" value="NZ_AP019700.1"/>
</dbReference>
<dbReference type="InterPro" id="IPR023631">
    <property type="entry name" value="Amidase_dom"/>
</dbReference>
<sequence>MSELVETSAVELRRLIGTRQLSPVELLEACLVRISEVNPTLNAVTAMCVDRARDEAKAAETAVMRGDALPPLHGLPVGIKDLNETGGLKTTWGSPLFADHVPAKDERMVAGVRAAGAIVVGKTNVPEWGAGANTNNPVWGPTGNAFDPARICGGSSGGSGVALATSMLPICTGSDTGGSLRIPAAFSGIVGYRPSPGLVPSERRGLGWTALSVVGPMGRTVADTCLLMEGMVSDDSRDPFAGPVDPAAFGRPGRCDLSSMRVAFSEDLGFTPVDNRIRATFRERVDIFKHIFKTADWRAPDMEGADFAFDTMRAQNFLASHKDRYEKHRDKLGPNIVANYEQGLTFTALDIAEGHKAQTKLYRGFQDFFRDFDFLITPTVPVPPFPLDELYVTHINGEPLRHYFHWLALTYGITLTGHPALSMPCGLEPTGTPFGLQVIGPARGDLKLLAFANALEQVLEGDARTARPIPDLSRLKK</sequence>
<comment type="caution">
    <text evidence="2">The sequence shown here is derived from an EMBL/GenBank/DDBJ whole genome shotgun (WGS) entry which is preliminary data.</text>
</comment>
<keyword evidence="3" id="KW-1185">Reference proteome</keyword>
<feature type="domain" description="Amidase" evidence="1">
    <location>
        <begin position="25"/>
        <end position="449"/>
    </location>
</feature>
<reference evidence="2 3" key="1">
    <citation type="submission" date="2018-11" db="EMBL/GenBank/DDBJ databases">
        <title>Genomic Encyclopedia of Type Strains, Phase IV (KMG-IV): sequencing the most valuable type-strain genomes for metagenomic binning, comparative biology and taxonomic classification.</title>
        <authorList>
            <person name="Goeker M."/>
        </authorList>
    </citation>
    <scope>NUCLEOTIDE SEQUENCE [LARGE SCALE GENOMIC DNA]</scope>
    <source>
        <strain evidence="2 3">DSM 5900</strain>
    </source>
</reference>
<dbReference type="Pfam" id="PF01425">
    <property type="entry name" value="Amidase"/>
    <property type="match status" value="1"/>
</dbReference>
<dbReference type="OrthoDB" id="7245165at2"/>
<evidence type="ECO:0000313" key="2">
    <source>
        <dbReference type="EMBL" id="ROP84668.1"/>
    </source>
</evidence>
<protein>
    <submittedName>
        <fullName evidence="2">Asp-tRNA(Asn)/Glu-tRNA(Gln) amidotransferase A subunit family amidase</fullName>
    </submittedName>
</protein>
<dbReference type="InterPro" id="IPR000120">
    <property type="entry name" value="Amidase"/>
</dbReference>
<dbReference type="SUPFAM" id="SSF75304">
    <property type="entry name" value="Amidase signature (AS) enzymes"/>
    <property type="match status" value="1"/>
</dbReference>
<accession>A0A3N1L249</accession>
<dbReference type="Gene3D" id="3.90.1300.10">
    <property type="entry name" value="Amidase signature (AS) domain"/>
    <property type="match status" value="1"/>
</dbReference>
<dbReference type="PANTHER" id="PTHR11895:SF76">
    <property type="entry name" value="INDOLEACETAMIDE HYDROLASE"/>
    <property type="match status" value="1"/>
</dbReference>
<dbReference type="GO" id="GO:0016740">
    <property type="term" value="F:transferase activity"/>
    <property type="evidence" value="ECO:0007669"/>
    <property type="project" value="UniProtKB-KW"/>
</dbReference>
<dbReference type="InterPro" id="IPR036928">
    <property type="entry name" value="AS_sf"/>
</dbReference>
<dbReference type="PANTHER" id="PTHR11895">
    <property type="entry name" value="TRANSAMIDASE"/>
    <property type="match status" value="1"/>
</dbReference>
<dbReference type="EMBL" id="RJKX01000015">
    <property type="protein sequence ID" value="ROP84668.1"/>
    <property type="molecule type" value="Genomic_DNA"/>
</dbReference>